<dbReference type="Proteomes" id="UP000184440">
    <property type="component" value="Unassembled WGS sequence"/>
</dbReference>
<sequence length="175" mass="18476">MTARWPLGPRRTSELPGPRLGTALPKRPTRLIGKKAFGTDGGSGVEREIEADVLAEIRGLRDRVRHVAGSLVASVDGRLVAHDTHGIEPDGLAALSAAVLGLSQRLIQTVGPGNFAETVTRGTHGYVATYAAGPRAVLTVVTGEETNIGRLHLEARQVANRLALLLDAVSAAERR</sequence>
<feature type="region of interest" description="Disordered" evidence="1">
    <location>
        <begin position="1"/>
        <end position="25"/>
    </location>
</feature>
<gene>
    <name evidence="3" type="ORF">SAMN05443668_105564</name>
</gene>
<dbReference type="AlphaFoldDB" id="A0A1M7QY14"/>
<reference evidence="3 4" key="1">
    <citation type="submission" date="2016-11" db="EMBL/GenBank/DDBJ databases">
        <authorList>
            <person name="Jaros S."/>
            <person name="Januszkiewicz K."/>
            <person name="Wedrychowicz H."/>
        </authorList>
    </citation>
    <scope>NUCLEOTIDE SEQUENCE [LARGE SCALE GENOMIC DNA]</scope>
    <source>
        <strain evidence="3 4">DSM 46144</strain>
    </source>
</reference>
<dbReference type="InterPro" id="IPR004942">
    <property type="entry name" value="Roadblock/LAMTOR2_dom"/>
</dbReference>
<organism evidence="3 4">
    <name type="scientific">Cryptosporangium aurantiacum</name>
    <dbReference type="NCBI Taxonomy" id="134849"/>
    <lineage>
        <taxon>Bacteria</taxon>
        <taxon>Bacillati</taxon>
        <taxon>Actinomycetota</taxon>
        <taxon>Actinomycetes</taxon>
        <taxon>Cryptosporangiales</taxon>
        <taxon>Cryptosporangiaceae</taxon>
        <taxon>Cryptosporangium</taxon>
    </lineage>
</organism>
<evidence type="ECO:0000313" key="4">
    <source>
        <dbReference type="Proteomes" id="UP000184440"/>
    </source>
</evidence>
<name>A0A1M7QY14_9ACTN</name>
<keyword evidence="4" id="KW-1185">Reference proteome</keyword>
<evidence type="ECO:0000313" key="3">
    <source>
        <dbReference type="EMBL" id="SHN36688.1"/>
    </source>
</evidence>
<dbReference type="Pfam" id="PF03259">
    <property type="entry name" value="Robl_LC7"/>
    <property type="match status" value="1"/>
</dbReference>
<evidence type="ECO:0000259" key="2">
    <source>
        <dbReference type="SMART" id="SM00960"/>
    </source>
</evidence>
<protein>
    <recommendedName>
        <fullName evidence="2">Roadblock/LAMTOR2 domain-containing protein</fullName>
    </recommendedName>
</protein>
<dbReference type="SMART" id="SM00960">
    <property type="entry name" value="Robl_LC7"/>
    <property type="match status" value="1"/>
</dbReference>
<dbReference type="SUPFAM" id="SSF103196">
    <property type="entry name" value="Roadblock/LC7 domain"/>
    <property type="match status" value="1"/>
</dbReference>
<dbReference type="Gene3D" id="3.30.450.30">
    <property type="entry name" value="Dynein light chain 2a, cytoplasmic"/>
    <property type="match status" value="1"/>
</dbReference>
<dbReference type="STRING" id="134849.SAMN05443668_105564"/>
<accession>A0A1M7QY14</accession>
<dbReference type="RefSeq" id="WP_245806286.1">
    <property type="nucleotide sequence ID" value="NZ_FRCS01000005.1"/>
</dbReference>
<proteinExistence type="predicted"/>
<evidence type="ECO:0000256" key="1">
    <source>
        <dbReference type="SAM" id="MobiDB-lite"/>
    </source>
</evidence>
<feature type="domain" description="Roadblock/LAMTOR2" evidence="2">
    <location>
        <begin position="54"/>
        <end position="142"/>
    </location>
</feature>
<dbReference type="EMBL" id="FRCS01000005">
    <property type="protein sequence ID" value="SHN36688.1"/>
    <property type="molecule type" value="Genomic_DNA"/>
</dbReference>